<accession>A0A432ZGQ1</accession>
<keyword evidence="2" id="KW-1185">Reference proteome</keyword>
<gene>
    <name evidence="1" type="ORF">CWI81_00385</name>
</gene>
<sequence>MNYWDSYWKSKPASSCLEGLGAAPRLEECWRESAKIVTKEGNGQTSPKRFLDVACGSGAASTKISKECESVKIKFTGIDRANVDFSLENPIHSVSFYNGENFNAFFKRSESFDAIISNFGIEYLELEEIRTILETKTRPGSLFIANCHDHNSLVSFTSKEEIKALDSFLNDRLLKKLEVALSQGFSVSLAKDYLLRLKQLNDQSEGRLAGAGVTEWVIQQLSKSQQRGEKTCELDMVHSVFEDYKSRLYSQINASLKTPKILNLLQGVSEECLKEELVRDSQNKIVSKFFIFRML</sequence>
<name>A0A432ZGQ1_9GAMM</name>
<comment type="caution">
    <text evidence="1">The sequence shown here is derived from an EMBL/GenBank/DDBJ whole genome shotgun (WGS) entry which is preliminary data.</text>
</comment>
<evidence type="ECO:0000313" key="1">
    <source>
        <dbReference type="EMBL" id="RUO77000.1"/>
    </source>
</evidence>
<dbReference type="Gene3D" id="3.40.50.150">
    <property type="entry name" value="Vaccinia Virus protein VP39"/>
    <property type="match status" value="1"/>
</dbReference>
<dbReference type="Proteomes" id="UP000287908">
    <property type="component" value="Unassembled WGS sequence"/>
</dbReference>
<reference evidence="1 2" key="1">
    <citation type="journal article" date="2011" name="Front. Microbiol.">
        <title>Genomic signatures of strain selection and enhancement in Bacillus atrophaeus var. globigii, a historical biowarfare simulant.</title>
        <authorList>
            <person name="Gibbons H.S."/>
            <person name="Broomall S.M."/>
            <person name="McNew L.A."/>
            <person name="Daligault H."/>
            <person name="Chapman C."/>
            <person name="Bruce D."/>
            <person name="Karavis M."/>
            <person name="Krepps M."/>
            <person name="McGregor P.A."/>
            <person name="Hong C."/>
            <person name="Park K.H."/>
            <person name="Akmal A."/>
            <person name="Feldman A."/>
            <person name="Lin J.S."/>
            <person name="Chang W.E."/>
            <person name="Higgs B.W."/>
            <person name="Demirev P."/>
            <person name="Lindquist J."/>
            <person name="Liem A."/>
            <person name="Fochler E."/>
            <person name="Read T.D."/>
            <person name="Tapia R."/>
            <person name="Johnson S."/>
            <person name="Bishop-Lilly K.A."/>
            <person name="Detter C."/>
            <person name="Han C."/>
            <person name="Sozhamannan S."/>
            <person name="Rosenzweig C.N."/>
            <person name="Skowronski E.W."/>
        </authorList>
    </citation>
    <scope>NUCLEOTIDE SEQUENCE [LARGE SCALE GENOMIC DNA]</scope>
    <source>
        <strain evidence="1 2">CL-SP19</strain>
    </source>
</reference>
<evidence type="ECO:0000313" key="2">
    <source>
        <dbReference type="Proteomes" id="UP000287908"/>
    </source>
</evidence>
<dbReference type="AlphaFoldDB" id="A0A432ZGQ1"/>
<dbReference type="CDD" id="cd02440">
    <property type="entry name" value="AdoMet_MTases"/>
    <property type="match status" value="1"/>
</dbReference>
<dbReference type="OrthoDB" id="5974463at2"/>
<organism evidence="1 2">
    <name type="scientific">Idiomarina seosinensis</name>
    <dbReference type="NCBI Taxonomy" id="281739"/>
    <lineage>
        <taxon>Bacteria</taxon>
        <taxon>Pseudomonadati</taxon>
        <taxon>Pseudomonadota</taxon>
        <taxon>Gammaproteobacteria</taxon>
        <taxon>Alteromonadales</taxon>
        <taxon>Idiomarinaceae</taxon>
        <taxon>Idiomarina</taxon>
    </lineage>
</organism>
<dbReference type="SUPFAM" id="SSF53335">
    <property type="entry name" value="S-adenosyl-L-methionine-dependent methyltransferases"/>
    <property type="match status" value="1"/>
</dbReference>
<proteinExistence type="predicted"/>
<dbReference type="InterPro" id="IPR029063">
    <property type="entry name" value="SAM-dependent_MTases_sf"/>
</dbReference>
<protein>
    <submittedName>
        <fullName evidence="1">Uncharacterized protein</fullName>
    </submittedName>
</protein>
<dbReference type="EMBL" id="PIQF01000001">
    <property type="protein sequence ID" value="RUO77000.1"/>
    <property type="molecule type" value="Genomic_DNA"/>
</dbReference>
<dbReference type="RefSeq" id="WP_126783271.1">
    <property type="nucleotide sequence ID" value="NZ_PIQF01000001.1"/>
</dbReference>